<dbReference type="Proteomes" id="UP000054270">
    <property type="component" value="Unassembled WGS sequence"/>
</dbReference>
<gene>
    <name evidence="2" type="ORF">HYPSUDRAFT_200644</name>
</gene>
<proteinExistence type="predicted"/>
<keyword evidence="1" id="KW-0732">Signal</keyword>
<feature type="signal peptide" evidence="1">
    <location>
        <begin position="1"/>
        <end position="21"/>
    </location>
</feature>
<evidence type="ECO:0000256" key="1">
    <source>
        <dbReference type="SAM" id="SignalP"/>
    </source>
</evidence>
<protein>
    <submittedName>
        <fullName evidence="2">Uncharacterized protein</fullName>
    </submittedName>
</protein>
<sequence>MLVRNTFLALVVLAYGGGAASVPGVADVVAGSTAAASSNITALNDVGPNRFGIEIGTRNGAIIAWDSSLDACRNWVPVAQPGAHECGHRFKIGSKEWFTLEGCGSNMVVHLDGHLWGRCVGAIGEFASPNEATISYKLHCQ</sequence>
<name>A0A0D2P0G7_HYPSF</name>
<evidence type="ECO:0000313" key="2">
    <source>
        <dbReference type="EMBL" id="KJA24429.1"/>
    </source>
</evidence>
<evidence type="ECO:0000313" key="3">
    <source>
        <dbReference type="Proteomes" id="UP000054270"/>
    </source>
</evidence>
<organism evidence="2 3">
    <name type="scientific">Hypholoma sublateritium (strain FD-334 SS-4)</name>
    <dbReference type="NCBI Taxonomy" id="945553"/>
    <lineage>
        <taxon>Eukaryota</taxon>
        <taxon>Fungi</taxon>
        <taxon>Dikarya</taxon>
        <taxon>Basidiomycota</taxon>
        <taxon>Agaricomycotina</taxon>
        <taxon>Agaricomycetes</taxon>
        <taxon>Agaricomycetidae</taxon>
        <taxon>Agaricales</taxon>
        <taxon>Agaricineae</taxon>
        <taxon>Strophariaceae</taxon>
        <taxon>Hypholoma</taxon>
    </lineage>
</organism>
<keyword evidence="3" id="KW-1185">Reference proteome</keyword>
<reference evidence="3" key="1">
    <citation type="submission" date="2014-04" db="EMBL/GenBank/DDBJ databases">
        <title>Evolutionary Origins and Diversification of the Mycorrhizal Mutualists.</title>
        <authorList>
            <consortium name="DOE Joint Genome Institute"/>
            <consortium name="Mycorrhizal Genomics Consortium"/>
            <person name="Kohler A."/>
            <person name="Kuo A."/>
            <person name="Nagy L.G."/>
            <person name="Floudas D."/>
            <person name="Copeland A."/>
            <person name="Barry K.W."/>
            <person name="Cichocki N."/>
            <person name="Veneault-Fourrey C."/>
            <person name="LaButti K."/>
            <person name="Lindquist E.A."/>
            <person name="Lipzen A."/>
            <person name="Lundell T."/>
            <person name="Morin E."/>
            <person name="Murat C."/>
            <person name="Riley R."/>
            <person name="Ohm R."/>
            <person name="Sun H."/>
            <person name="Tunlid A."/>
            <person name="Henrissat B."/>
            <person name="Grigoriev I.V."/>
            <person name="Hibbett D.S."/>
            <person name="Martin F."/>
        </authorList>
    </citation>
    <scope>NUCLEOTIDE SEQUENCE [LARGE SCALE GENOMIC DNA]</scope>
    <source>
        <strain evidence="3">FD-334 SS-4</strain>
    </source>
</reference>
<accession>A0A0D2P0G7</accession>
<dbReference type="EMBL" id="KN817537">
    <property type="protein sequence ID" value="KJA24429.1"/>
    <property type="molecule type" value="Genomic_DNA"/>
</dbReference>
<dbReference type="AlphaFoldDB" id="A0A0D2P0G7"/>
<feature type="chain" id="PRO_5002248473" evidence="1">
    <location>
        <begin position="22"/>
        <end position="141"/>
    </location>
</feature>